<dbReference type="EMBL" id="MT144765">
    <property type="protein sequence ID" value="QJH99043.1"/>
    <property type="molecule type" value="Genomic_DNA"/>
</dbReference>
<gene>
    <name evidence="3" type="ORF">MM415A01118_0005</name>
    <name evidence="2" type="ORF">MM415B01659_0022</name>
    <name evidence="1" type="ORF">TM448A02311_0004</name>
    <name evidence="4" type="ORF">TM448B01472_0005</name>
</gene>
<evidence type="ECO:0000313" key="2">
    <source>
        <dbReference type="EMBL" id="QJA57353.1"/>
    </source>
</evidence>
<reference evidence="1" key="1">
    <citation type="submission" date="2020-03" db="EMBL/GenBank/DDBJ databases">
        <title>The deep terrestrial virosphere.</title>
        <authorList>
            <person name="Holmfeldt K."/>
            <person name="Nilsson E."/>
            <person name="Simone D."/>
            <person name="Lopez-Fernandez M."/>
            <person name="Wu X."/>
            <person name="de Brujin I."/>
            <person name="Lundin D."/>
            <person name="Andersson A."/>
            <person name="Bertilsson S."/>
            <person name="Dopson M."/>
        </authorList>
    </citation>
    <scope>NUCLEOTIDE SEQUENCE</scope>
    <source>
        <strain evidence="3">MM415A01118</strain>
        <strain evidence="2">MM415B01659</strain>
        <strain evidence="1">TM448A02311</strain>
        <strain evidence="4">TM448B01472</strain>
    </source>
</reference>
<evidence type="ECO:0000313" key="4">
    <source>
        <dbReference type="EMBL" id="QJH99043.1"/>
    </source>
</evidence>
<dbReference type="EMBL" id="MT144291">
    <property type="protein sequence ID" value="QJA51821.1"/>
    <property type="molecule type" value="Genomic_DNA"/>
</dbReference>
<accession>A0A6H1ZWM5</accession>
<dbReference type="AlphaFoldDB" id="A0A6H1ZWM5"/>
<evidence type="ECO:0000313" key="3">
    <source>
        <dbReference type="EMBL" id="QJA78179.1"/>
    </source>
</evidence>
<evidence type="ECO:0000313" key="1">
    <source>
        <dbReference type="EMBL" id="QJA51821.1"/>
    </source>
</evidence>
<dbReference type="EMBL" id="MT142324">
    <property type="protein sequence ID" value="QJA78179.1"/>
    <property type="molecule type" value="Genomic_DNA"/>
</dbReference>
<sequence>MERENEQHIPGRTSSCCASMRMALSSGYIRKGYFWHKPDPPVWFPWCFKIRGKGFCETSPIHYCPFCGADLDSQ</sequence>
<proteinExistence type="predicted"/>
<dbReference type="EMBL" id="MT141268">
    <property type="protein sequence ID" value="QJA57353.1"/>
    <property type="molecule type" value="Genomic_DNA"/>
</dbReference>
<name>A0A6H1ZWM5_9ZZZZ</name>
<organism evidence="1">
    <name type="scientific">viral metagenome</name>
    <dbReference type="NCBI Taxonomy" id="1070528"/>
    <lineage>
        <taxon>unclassified sequences</taxon>
        <taxon>metagenomes</taxon>
        <taxon>organismal metagenomes</taxon>
    </lineage>
</organism>
<protein>
    <submittedName>
        <fullName evidence="1">Uncharacterized protein</fullName>
    </submittedName>
</protein>